<evidence type="ECO:0000313" key="2">
    <source>
        <dbReference type="EMBL" id="MCM1987696.1"/>
    </source>
</evidence>
<sequence>MKKITAIIRPEKLETVKEDLAEKGFNAMTTFDVKGRGEQKGICLQFRGKRNLIDMIPKIQIDIVVKNDEVETVIQTIKQSARTGKIGDGKIFVSPVEMVVGIRAEEYITE</sequence>
<gene>
    <name evidence="2" type="ORF">KDK67_12010</name>
</gene>
<dbReference type="Gene3D" id="3.30.70.120">
    <property type="match status" value="1"/>
</dbReference>
<dbReference type="RefSeq" id="WP_250869039.1">
    <property type="nucleotide sequence ID" value="NZ_JAGSOI010000065.1"/>
</dbReference>
<evidence type="ECO:0000256" key="1">
    <source>
        <dbReference type="RuleBase" id="RU003936"/>
    </source>
</evidence>
<dbReference type="PROSITE" id="PS51343">
    <property type="entry name" value="PII_GLNB_DOM"/>
    <property type="match status" value="1"/>
</dbReference>
<accession>A0A9E4ZGL1</accession>
<dbReference type="InterPro" id="IPR015867">
    <property type="entry name" value="N-reg_PII/ATP_PRibTrfase_C"/>
</dbReference>
<dbReference type="PANTHER" id="PTHR30115">
    <property type="entry name" value="NITROGEN REGULATORY PROTEIN P-II"/>
    <property type="match status" value="1"/>
</dbReference>
<dbReference type="SUPFAM" id="SSF54913">
    <property type="entry name" value="GlnB-like"/>
    <property type="match status" value="1"/>
</dbReference>
<dbReference type="GO" id="GO:0005524">
    <property type="term" value="F:ATP binding"/>
    <property type="evidence" value="ECO:0007669"/>
    <property type="project" value="TreeGrafter"/>
</dbReference>
<dbReference type="InterPro" id="IPR017918">
    <property type="entry name" value="N-reg_PII_CS"/>
</dbReference>
<dbReference type="InterPro" id="IPR002187">
    <property type="entry name" value="N-reg_PII"/>
</dbReference>
<comment type="similarity">
    <text evidence="1">Belongs to the P(II) protein family.</text>
</comment>
<protein>
    <submittedName>
        <fullName evidence="2">P-II family nitrogen regulator</fullName>
    </submittedName>
</protein>
<dbReference type="PROSITE" id="PS00638">
    <property type="entry name" value="PII_GLNB_CTER"/>
    <property type="match status" value="1"/>
</dbReference>
<proteinExistence type="inferred from homology"/>
<dbReference type="EMBL" id="JAGSOI010000065">
    <property type="protein sequence ID" value="MCM1987696.1"/>
    <property type="molecule type" value="Genomic_DNA"/>
</dbReference>
<name>A0A9E4ZGL1_9EURY</name>
<organism evidence="2 3">
    <name type="scientific">Methanococcoides seepicolus</name>
    <dbReference type="NCBI Taxonomy" id="2828780"/>
    <lineage>
        <taxon>Archaea</taxon>
        <taxon>Methanobacteriati</taxon>
        <taxon>Methanobacteriota</taxon>
        <taxon>Stenosarchaea group</taxon>
        <taxon>Methanomicrobia</taxon>
        <taxon>Methanosarcinales</taxon>
        <taxon>Methanosarcinaceae</taxon>
        <taxon>Methanococcoides</taxon>
    </lineage>
</organism>
<dbReference type="GO" id="GO:0005829">
    <property type="term" value="C:cytosol"/>
    <property type="evidence" value="ECO:0007669"/>
    <property type="project" value="TreeGrafter"/>
</dbReference>
<dbReference type="InterPro" id="IPR011322">
    <property type="entry name" value="N-reg_PII-like_a/b"/>
</dbReference>
<keyword evidence="3" id="KW-1185">Reference proteome</keyword>
<dbReference type="AlphaFoldDB" id="A0A9E4ZGL1"/>
<dbReference type="GO" id="GO:0030234">
    <property type="term" value="F:enzyme regulator activity"/>
    <property type="evidence" value="ECO:0007669"/>
    <property type="project" value="InterPro"/>
</dbReference>
<dbReference type="Proteomes" id="UP001056766">
    <property type="component" value="Unassembled WGS sequence"/>
</dbReference>
<dbReference type="PANTHER" id="PTHR30115:SF11">
    <property type="entry name" value="NITROGEN REGULATORY PROTEIN P-II HOMOLOG"/>
    <property type="match status" value="1"/>
</dbReference>
<reference evidence="2" key="1">
    <citation type="journal article" date="2021" name="mSystems">
        <title>Bacteria and Archaea Synergistically Convert Glycine Betaine to Biogenic Methane in the Formosa Cold Seep of the South China Sea.</title>
        <authorList>
            <person name="Li L."/>
            <person name="Zhang W."/>
            <person name="Zhang S."/>
            <person name="Song L."/>
            <person name="Sun Q."/>
            <person name="Zhang H."/>
            <person name="Xiang H."/>
            <person name="Dong X."/>
        </authorList>
    </citation>
    <scope>NUCLEOTIDE SEQUENCE</scope>
    <source>
        <strain evidence="2">LLY</strain>
    </source>
</reference>
<reference evidence="2" key="2">
    <citation type="submission" date="2021-04" db="EMBL/GenBank/DDBJ databases">
        <authorList>
            <person name="Dong X."/>
        </authorList>
    </citation>
    <scope>NUCLEOTIDE SEQUENCE</scope>
    <source>
        <strain evidence="2">LLY</strain>
    </source>
</reference>
<dbReference type="PRINTS" id="PR00340">
    <property type="entry name" value="PIIGLNB"/>
</dbReference>
<evidence type="ECO:0000313" key="3">
    <source>
        <dbReference type="Proteomes" id="UP001056766"/>
    </source>
</evidence>
<dbReference type="SMART" id="SM00938">
    <property type="entry name" value="P-II"/>
    <property type="match status" value="1"/>
</dbReference>
<dbReference type="Pfam" id="PF00543">
    <property type="entry name" value="P-II"/>
    <property type="match status" value="1"/>
</dbReference>
<dbReference type="GO" id="GO:0006808">
    <property type="term" value="P:regulation of nitrogen utilization"/>
    <property type="evidence" value="ECO:0007669"/>
    <property type="project" value="InterPro"/>
</dbReference>
<comment type="caution">
    <text evidence="2">The sequence shown here is derived from an EMBL/GenBank/DDBJ whole genome shotgun (WGS) entry which is preliminary data.</text>
</comment>